<dbReference type="Proteomes" id="UP000076727">
    <property type="component" value="Unassembled WGS sequence"/>
</dbReference>
<proteinExistence type="predicted"/>
<reference evidence="2 3" key="1">
    <citation type="journal article" date="2016" name="Mol. Biol. Evol.">
        <title>Comparative Genomics of Early-Diverging Mushroom-Forming Fungi Provides Insights into the Origins of Lignocellulose Decay Capabilities.</title>
        <authorList>
            <person name="Nagy L.G."/>
            <person name="Riley R."/>
            <person name="Tritt A."/>
            <person name="Adam C."/>
            <person name="Daum C."/>
            <person name="Floudas D."/>
            <person name="Sun H."/>
            <person name="Yadav J.S."/>
            <person name="Pangilinan J."/>
            <person name="Larsson K.H."/>
            <person name="Matsuura K."/>
            <person name="Barry K."/>
            <person name="Labutti K."/>
            <person name="Kuo R."/>
            <person name="Ohm R.A."/>
            <person name="Bhattacharya S.S."/>
            <person name="Shirouzu T."/>
            <person name="Yoshinaga Y."/>
            <person name="Martin F.M."/>
            <person name="Grigoriev I.V."/>
            <person name="Hibbett D.S."/>
        </authorList>
    </citation>
    <scope>NUCLEOTIDE SEQUENCE [LARGE SCALE GENOMIC DNA]</scope>
    <source>
        <strain evidence="2 3">L-15889</strain>
    </source>
</reference>
<sequence>MAKVGLAHIGSITKAPPPGRAPSRKWPRARPPRDASAFPARIFLSPRALPATARGSAACARTGGPADRVLLAHRLPPRTATVASLPPSALPISQPCLVRVRARARDGQHGEARSARRRRLGFSLVARILEDAKAGGTRARLPAPILDAPGPRAQICLSQREAGASCEGHPRPPAFALPRPCHTHRLALSPRDGWASAPGGFPFVQRLPTPPLRPRWREFSSASCASLQHDRRAWPLRAEAPSPCVAWASDLAAAVARTHDLPAKGFNQVWSHGAWTHLSGGLNGGVAWRRLLTGRSAFAWVIPERMHILASAAVGTVDRGVG</sequence>
<dbReference type="EMBL" id="KV429044">
    <property type="protein sequence ID" value="KZT71706.1"/>
    <property type="molecule type" value="Genomic_DNA"/>
</dbReference>
<keyword evidence="3" id="KW-1185">Reference proteome</keyword>
<dbReference type="AlphaFoldDB" id="A0A165S9U8"/>
<accession>A0A165S9U8</accession>
<organism evidence="2 3">
    <name type="scientific">Daedalea quercina L-15889</name>
    <dbReference type="NCBI Taxonomy" id="1314783"/>
    <lineage>
        <taxon>Eukaryota</taxon>
        <taxon>Fungi</taxon>
        <taxon>Dikarya</taxon>
        <taxon>Basidiomycota</taxon>
        <taxon>Agaricomycotina</taxon>
        <taxon>Agaricomycetes</taxon>
        <taxon>Polyporales</taxon>
        <taxon>Fomitopsis</taxon>
    </lineage>
</organism>
<protein>
    <submittedName>
        <fullName evidence="2">Uncharacterized protein</fullName>
    </submittedName>
</protein>
<evidence type="ECO:0000313" key="2">
    <source>
        <dbReference type="EMBL" id="KZT71706.1"/>
    </source>
</evidence>
<dbReference type="OrthoDB" id="10673772at2759"/>
<name>A0A165S9U8_9APHY</name>
<gene>
    <name evidence="2" type="ORF">DAEQUDRAFT_763555</name>
</gene>
<evidence type="ECO:0000256" key="1">
    <source>
        <dbReference type="SAM" id="MobiDB-lite"/>
    </source>
</evidence>
<feature type="region of interest" description="Disordered" evidence="1">
    <location>
        <begin position="1"/>
        <end position="34"/>
    </location>
</feature>
<evidence type="ECO:0000313" key="3">
    <source>
        <dbReference type="Proteomes" id="UP000076727"/>
    </source>
</evidence>